<proteinExistence type="predicted"/>
<name>A0A0R1U6J6_9LACO</name>
<dbReference type="GO" id="GO:0003677">
    <property type="term" value="F:DNA binding"/>
    <property type="evidence" value="ECO:0007669"/>
    <property type="project" value="InterPro"/>
</dbReference>
<accession>A0A0R1U6J6</accession>
<evidence type="ECO:0000313" key="3">
    <source>
        <dbReference type="Proteomes" id="UP000051922"/>
    </source>
</evidence>
<dbReference type="PATRIC" id="fig|1423783.4.peg.608"/>
<sequence length="152" mass="16573">MVQSRFEENPHIVADEPIVIVQAATKGPEIQALMSYIDHYHVTAPTILPVKSDDQILMIRPGTIILADLVDGQLLLTTSAGIVTTNETLSHFLGRAANSSLVQVSKHAALNLDHLLSLADSFSGSMSARLTNGTKTEISRKYVKELLQRLEV</sequence>
<dbReference type="RefSeq" id="WP_056956474.1">
    <property type="nucleotide sequence ID" value="NZ_AZFJ01000040.1"/>
</dbReference>
<dbReference type="STRING" id="1423783.FC50_GL000588"/>
<protein>
    <submittedName>
        <fullName evidence="2">LytTr family transcriptional regulator</fullName>
    </submittedName>
</protein>
<dbReference type="PROSITE" id="PS50930">
    <property type="entry name" value="HTH_LYTTR"/>
    <property type="match status" value="1"/>
</dbReference>
<gene>
    <name evidence="2" type="ORF">FC50_GL000588</name>
</gene>
<dbReference type="SMART" id="SM00850">
    <property type="entry name" value="LytTR"/>
    <property type="match status" value="1"/>
</dbReference>
<keyword evidence="3" id="KW-1185">Reference proteome</keyword>
<dbReference type="EMBL" id="AZFJ01000040">
    <property type="protein sequence ID" value="KRL86626.1"/>
    <property type="molecule type" value="Genomic_DNA"/>
</dbReference>
<dbReference type="Pfam" id="PF04397">
    <property type="entry name" value="LytTR"/>
    <property type="match status" value="1"/>
</dbReference>
<comment type="caution">
    <text evidence="2">The sequence shown here is derived from an EMBL/GenBank/DDBJ whole genome shotgun (WGS) entry which is preliminary data.</text>
</comment>
<dbReference type="OrthoDB" id="2136316at2"/>
<dbReference type="AlphaFoldDB" id="A0A0R1U6J6"/>
<dbReference type="InterPro" id="IPR007492">
    <property type="entry name" value="LytTR_DNA-bd_dom"/>
</dbReference>
<dbReference type="Gene3D" id="2.40.50.1020">
    <property type="entry name" value="LytTr DNA-binding domain"/>
    <property type="match status" value="1"/>
</dbReference>
<organism evidence="2 3">
    <name type="scientific">Lacticaseibacillus pantheris DSM 15945 = JCM 12539 = NBRC 106106</name>
    <dbReference type="NCBI Taxonomy" id="1423783"/>
    <lineage>
        <taxon>Bacteria</taxon>
        <taxon>Bacillati</taxon>
        <taxon>Bacillota</taxon>
        <taxon>Bacilli</taxon>
        <taxon>Lactobacillales</taxon>
        <taxon>Lactobacillaceae</taxon>
        <taxon>Lacticaseibacillus</taxon>
    </lineage>
</organism>
<evidence type="ECO:0000259" key="1">
    <source>
        <dbReference type="PROSITE" id="PS50930"/>
    </source>
</evidence>
<reference evidence="2 3" key="1">
    <citation type="journal article" date="2015" name="Genome Announc.">
        <title>Expanding the biotechnology potential of lactobacilli through comparative genomics of 213 strains and associated genera.</title>
        <authorList>
            <person name="Sun Z."/>
            <person name="Harris H.M."/>
            <person name="McCann A."/>
            <person name="Guo C."/>
            <person name="Argimon S."/>
            <person name="Zhang W."/>
            <person name="Yang X."/>
            <person name="Jeffery I.B."/>
            <person name="Cooney J.C."/>
            <person name="Kagawa T.F."/>
            <person name="Liu W."/>
            <person name="Song Y."/>
            <person name="Salvetti E."/>
            <person name="Wrobel A."/>
            <person name="Rasinkangas P."/>
            <person name="Parkhill J."/>
            <person name="Rea M.C."/>
            <person name="O'Sullivan O."/>
            <person name="Ritari J."/>
            <person name="Douillard F.P."/>
            <person name="Paul Ross R."/>
            <person name="Yang R."/>
            <person name="Briner A.E."/>
            <person name="Felis G.E."/>
            <person name="de Vos W.M."/>
            <person name="Barrangou R."/>
            <person name="Klaenhammer T.R."/>
            <person name="Caufield P.W."/>
            <person name="Cui Y."/>
            <person name="Zhang H."/>
            <person name="O'Toole P.W."/>
        </authorList>
    </citation>
    <scope>NUCLEOTIDE SEQUENCE [LARGE SCALE GENOMIC DNA]</scope>
    <source>
        <strain evidence="2 3">DSM 15945</strain>
    </source>
</reference>
<dbReference type="Proteomes" id="UP000051922">
    <property type="component" value="Unassembled WGS sequence"/>
</dbReference>
<feature type="domain" description="HTH LytTR-type" evidence="1">
    <location>
        <begin position="48"/>
        <end position="152"/>
    </location>
</feature>
<evidence type="ECO:0000313" key="2">
    <source>
        <dbReference type="EMBL" id="KRL86626.1"/>
    </source>
</evidence>